<evidence type="ECO:0000256" key="1">
    <source>
        <dbReference type="SAM" id="Phobius"/>
    </source>
</evidence>
<reference evidence="2" key="1">
    <citation type="submission" date="2023-01" db="EMBL/GenBank/DDBJ databases">
        <title>Vibrio sp. CB1-14 genome sequencing.</title>
        <authorList>
            <person name="Otstavnykh N."/>
            <person name="Isaeva M."/>
            <person name="Meleshko D."/>
        </authorList>
    </citation>
    <scope>NUCLEOTIDE SEQUENCE</scope>
    <source>
        <strain evidence="2">CB1-14</strain>
        <plasmid evidence="2">p1</plasmid>
    </source>
</reference>
<dbReference type="RefSeq" id="WP_353500299.1">
    <property type="nucleotide sequence ID" value="NZ_CP115922.1"/>
</dbReference>
<evidence type="ECO:0000313" key="2">
    <source>
        <dbReference type="EMBL" id="XCD19176.1"/>
    </source>
</evidence>
<dbReference type="KEGG" id="vck:PG915_24895"/>
<geneLocation type="plasmid" evidence="2">
    <name>p1</name>
</geneLocation>
<protein>
    <submittedName>
        <fullName evidence="2">Uncharacterized protein</fullName>
    </submittedName>
</protein>
<accession>A0AAU8BR33</accession>
<organism evidence="2">
    <name type="scientific">Vibrio chaetopteri</name>
    <dbReference type="NCBI Taxonomy" id="3016528"/>
    <lineage>
        <taxon>Bacteria</taxon>
        <taxon>Pseudomonadati</taxon>
        <taxon>Pseudomonadota</taxon>
        <taxon>Gammaproteobacteria</taxon>
        <taxon>Vibrionales</taxon>
        <taxon>Vibrionaceae</taxon>
        <taxon>Vibrio</taxon>
    </lineage>
</organism>
<dbReference type="EMBL" id="CP115922">
    <property type="protein sequence ID" value="XCD19176.1"/>
    <property type="molecule type" value="Genomic_DNA"/>
</dbReference>
<gene>
    <name evidence="2" type="ORF">PG915_24895</name>
</gene>
<sequence length="164" mass="18160">MSDKQHSVNENMIDVIGPQQDLEEMIESEETKDKKSRMEGVLNTAASSASSHKGTRILVILLALQMVILAFMANTIWFTSDEAPLKHEASSRLVVYPYRQVHDDLRAQGYSAVSIETYHKNMITILNRKGYIVLSAGAVEGAIPAEWQAPLISIDEMNALADGQ</sequence>
<feature type="transmembrane region" description="Helical" evidence="1">
    <location>
        <begin position="57"/>
        <end position="78"/>
    </location>
</feature>
<keyword evidence="2" id="KW-0614">Plasmid</keyword>
<dbReference type="AlphaFoldDB" id="A0AAU8BR33"/>
<keyword evidence="1" id="KW-1133">Transmembrane helix</keyword>
<proteinExistence type="predicted"/>
<keyword evidence="1" id="KW-0812">Transmembrane</keyword>
<keyword evidence="1" id="KW-0472">Membrane</keyword>
<name>A0AAU8BR33_9VIBR</name>